<gene>
    <name evidence="1" type="ORF">llap_9661</name>
</gene>
<dbReference type="PANTHER" id="PTHR33332">
    <property type="entry name" value="REVERSE TRANSCRIPTASE DOMAIN-CONTAINING PROTEIN"/>
    <property type="match status" value="1"/>
</dbReference>
<reference evidence="2" key="2">
    <citation type="submission" date="2017-12" db="EMBL/GenBank/DDBJ databases">
        <title>Genome sequence of the Bar-tailed Godwit (Limosa lapponica baueri).</title>
        <authorList>
            <person name="Lima N.C.B."/>
            <person name="Parody-Merino A.M."/>
            <person name="Battley P.F."/>
            <person name="Fidler A.E."/>
            <person name="Prosdocimi F."/>
        </authorList>
    </citation>
    <scope>NUCLEOTIDE SEQUENCE [LARGE SCALE GENOMIC DNA]</scope>
</reference>
<dbReference type="PRINTS" id="PR01345">
    <property type="entry name" value="CERVTRCPTASE"/>
</dbReference>
<proteinExistence type="predicted"/>
<evidence type="ECO:0000313" key="2">
    <source>
        <dbReference type="Proteomes" id="UP000233556"/>
    </source>
</evidence>
<sequence>MLCGAVDTPEGWDAVQRALDKLKKWACVNLMRFNKVKCRVPHLGQGNPWYQYRLGDEGIESNPAEKDLRVLVDEKLDMSCKCAIATQKANCILDCIKTSVANWSREVIVPLCSSLVRPHLEYRVLIWSPQEGHGPVRVCPEEDHKNERAGAPLL</sequence>
<dbReference type="EMBL" id="KZ506354">
    <property type="protein sequence ID" value="PKU40032.1"/>
    <property type="molecule type" value="Genomic_DNA"/>
</dbReference>
<dbReference type="Proteomes" id="UP000233556">
    <property type="component" value="Unassembled WGS sequence"/>
</dbReference>
<dbReference type="AlphaFoldDB" id="A0A2I0U1Y3"/>
<evidence type="ECO:0008006" key="3">
    <source>
        <dbReference type="Google" id="ProtNLM"/>
    </source>
</evidence>
<protein>
    <recommendedName>
        <fullName evidence="3">Rna-directed dna polymerase from mobile element jockey-like</fullName>
    </recommendedName>
</protein>
<reference evidence="2" key="1">
    <citation type="submission" date="2017-11" db="EMBL/GenBank/DDBJ databases">
        <authorList>
            <person name="Lima N.C."/>
            <person name="Parody-Merino A.M."/>
            <person name="Battley P.F."/>
            <person name="Fidler A.E."/>
            <person name="Prosdocimi F."/>
        </authorList>
    </citation>
    <scope>NUCLEOTIDE SEQUENCE [LARGE SCALE GENOMIC DNA]</scope>
</reference>
<dbReference type="OrthoDB" id="410381at2759"/>
<name>A0A2I0U1Y3_LIMLA</name>
<organism evidence="1 2">
    <name type="scientific">Limosa lapponica baueri</name>
    <dbReference type="NCBI Taxonomy" id="1758121"/>
    <lineage>
        <taxon>Eukaryota</taxon>
        <taxon>Metazoa</taxon>
        <taxon>Chordata</taxon>
        <taxon>Craniata</taxon>
        <taxon>Vertebrata</taxon>
        <taxon>Euteleostomi</taxon>
        <taxon>Archelosauria</taxon>
        <taxon>Archosauria</taxon>
        <taxon>Dinosauria</taxon>
        <taxon>Saurischia</taxon>
        <taxon>Theropoda</taxon>
        <taxon>Coelurosauria</taxon>
        <taxon>Aves</taxon>
        <taxon>Neognathae</taxon>
        <taxon>Neoaves</taxon>
        <taxon>Charadriiformes</taxon>
        <taxon>Scolopacidae</taxon>
        <taxon>Limosa</taxon>
    </lineage>
</organism>
<keyword evidence="2" id="KW-1185">Reference proteome</keyword>
<accession>A0A2I0U1Y3</accession>
<evidence type="ECO:0000313" key="1">
    <source>
        <dbReference type="EMBL" id="PKU40032.1"/>
    </source>
</evidence>